<evidence type="ECO:0008006" key="3">
    <source>
        <dbReference type="Google" id="ProtNLM"/>
    </source>
</evidence>
<sequence length="170" mass="17234">SDVTVGECSGTPATPTTTDNCAGTINGTSNVTFPITAQGTTVVTWTFEDDNGNSVTADQNVIVNDTTDPTIPTLSDVTVGECSGTPATPTTTDNCAGTINGTPNVTFPITAQGTTIVTWTFEDDNGNSVTADQNVIVNDTTDPMISDVADTTIECSDSSAPADTGTPTAS</sequence>
<dbReference type="EMBL" id="JAFMPT010000068">
    <property type="protein sequence ID" value="MCC1485683.1"/>
    <property type="molecule type" value="Genomic_DNA"/>
</dbReference>
<dbReference type="Gene3D" id="2.60.40.10">
    <property type="entry name" value="Immunoglobulins"/>
    <property type="match status" value="1"/>
</dbReference>
<accession>A0ABS8ER74</accession>
<protein>
    <recommendedName>
        <fullName evidence="3">HYR domain-containing protein</fullName>
    </recommendedName>
</protein>
<organism evidence="1 2">
    <name type="scientific">Winogradskyella immobilis</name>
    <dbReference type="NCBI Taxonomy" id="2816852"/>
    <lineage>
        <taxon>Bacteria</taxon>
        <taxon>Pseudomonadati</taxon>
        <taxon>Bacteroidota</taxon>
        <taxon>Flavobacteriia</taxon>
        <taxon>Flavobacteriales</taxon>
        <taxon>Flavobacteriaceae</taxon>
        <taxon>Winogradskyella</taxon>
    </lineage>
</organism>
<dbReference type="InterPro" id="IPR013783">
    <property type="entry name" value="Ig-like_fold"/>
</dbReference>
<reference evidence="2" key="1">
    <citation type="submission" date="2021-03" db="EMBL/GenBank/DDBJ databases">
        <title>Genome of Cognatishimia sp. F0-27.</title>
        <authorList>
            <person name="Ping X."/>
        </authorList>
    </citation>
    <scope>NUCLEOTIDE SEQUENCE [LARGE SCALE GENOMIC DNA]</scope>
    <source>
        <strain evidence="2">E313</strain>
    </source>
</reference>
<reference evidence="2" key="2">
    <citation type="submission" date="2023-07" db="EMBL/GenBank/DDBJ databases">
        <title>Genome of Winogradskyella sp. E313.</title>
        <authorList>
            <person name="Zhou Y."/>
        </authorList>
    </citation>
    <scope>NUCLEOTIDE SEQUENCE [LARGE SCALE GENOMIC DNA]</scope>
    <source>
        <strain evidence="2">E313</strain>
    </source>
</reference>
<name>A0ABS8ER74_9FLAO</name>
<feature type="non-terminal residue" evidence="1">
    <location>
        <position position="1"/>
    </location>
</feature>
<evidence type="ECO:0000313" key="2">
    <source>
        <dbReference type="Proteomes" id="UP000778797"/>
    </source>
</evidence>
<keyword evidence="2" id="KW-1185">Reference proteome</keyword>
<dbReference type="Proteomes" id="UP000778797">
    <property type="component" value="Unassembled WGS sequence"/>
</dbReference>
<evidence type="ECO:0000313" key="1">
    <source>
        <dbReference type="EMBL" id="MCC1485683.1"/>
    </source>
</evidence>
<proteinExistence type="predicted"/>
<comment type="caution">
    <text evidence="1">The sequence shown here is derived from an EMBL/GenBank/DDBJ whole genome shotgun (WGS) entry which is preliminary data.</text>
</comment>
<gene>
    <name evidence="1" type="ORF">J1C55_13875</name>
</gene>
<feature type="non-terminal residue" evidence="1">
    <location>
        <position position="170"/>
    </location>
</feature>